<comment type="caution">
    <text evidence="4">The sequence shown here is derived from an EMBL/GenBank/DDBJ whole genome shotgun (WGS) entry which is preliminary data.</text>
</comment>
<feature type="domain" description="Alkylated DNA repair protein AlkB homologue 8 N-terminal" evidence="2">
    <location>
        <begin position="41"/>
        <end position="82"/>
    </location>
</feature>
<feature type="compositionally biased region" description="Basic and acidic residues" evidence="1">
    <location>
        <begin position="386"/>
        <end position="395"/>
    </location>
</feature>
<feature type="compositionally biased region" description="Polar residues" evidence="1">
    <location>
        <begin position="347"/>
        <end position="356"/>
    </location>
</feature>
<accession>A0AAD9DWL0</accession>
<organism evidence="4 5">
    <name type="scientific">Electrophorus voltai</name>
    <dbReference type="NCBI Taxonomy" id="2609070"/>
    <lineage>
        <taxon>Eukaryota</taxon>
        <taxon>Metazoa</taxon>
        <taxon>Chordata</taxon>
        <taxon>Craniata</taxon>
        <taxon>Vertebrata</taxon>
        <taxon>Euteleostomi</taxon>
        <taxon>Actinopterygii</taxon>
        <taxon>Neopterygii</taxon>
        <taxon>Teleostei</taxon>
        <taxon>Ostariophysi</taxon>
        <taxon>Gymnotiformes</taxon>
        <taxon>Gymnotoidei</taxon>
        <taxon>Gymnotidae</taxon>
        <taxon>Electrophorus</taxon>
    </lineage>
</organism>
<keyword evidence="5" id="KW-1185">Reference proteome</keyword>
<evidence type="ECO:0008006" key="6">
    <source>
        <dbReference type="Google" id="ProtNLM"/>
    </source>
</evidence>
<dbReference type="Pfam" id="PF23058">
    <property type="entry name" value="RBD_ZCCHC3_2nd"/>
    <property type="match status" value="1"/>
</dbReference>
<proteinExistence type="predicted"/>
<name>A0AAD9DWL0_9TELE</name>
<dbReference type="AlphaFoldDB" id="A0AAD9DWL0"/>
<feature type="region of interest" description="Disordered" evidence="1">
    <location>
        <begin position="336"/>
        <end position="557"/>
    </location>
</feature>
<feature type="compositionally biased region" description="Basic and acidic residues" evidence="1">
    <location>
        <begin position="295"/>
        <end position="316"/>
    </location>
</feature>
<feature type="region of interest" description="Disordered" evidence="1">
    <location>
        <begin position="295"/>
        <end position="320"/>
    </location>
</feature>
<feature type="compositionally biased region" description="Basic and acidic residues" evidence="1">
    <location>
        <begin position="517"/>
        <end position="537"/>
    </location>
</feature>
<feature type="domain" description="Zinc finger CCHC" evidence="3">
    <location>
        <begin position="250"/>
        <end position="314"/>
    </location>
</feature>
<dbReference type="EMBL" id="JAROKS010000012">
    <property type="protein sequence ID" value="KAK1798135.1"/>
    <property type="molecule type" value="Genomic_DNA"/>
</dbReference>
<evidence type="ECO:0000256" key="1">
    <source>
        <dbReference type="SAM" id="MobiDB-lite"/>
    </source>
</evidence>
<sequence length="557" mass="59877">MVVDFRRAGRDHFPLAINSSSVEIIKNIKFLGVHLAENLTWTLNTSSITQRAQQRLYFLRKLMEAHLPSPILSTFYRGTVESILSSCIITWFGNCTTFDCKTLQRIAQLTRTGGGSPQSTWRTTEPATGGPAVDLCSGVGYWRRAVDGGRRTSGSGAGRWGLGGGPGALGDCLGGTWFGKWVPARYSQVPLEEPGGGSPLYVEGYLHPGGPLWSSVVDAGAPHLYSAQRALGVLRHHALLHKGVSDTDHHPHVPTDQIRRFLQQYGMVHPGDRMVRDELGIWNGRRQFLMTFQEDGVKDTESVPERVPEGPERGERGEDEWNAVVEEVQEKGQIGAIASNHTPPPQRSGSLSSGQCQDKEVAPAGAPTSSRKRARAGLCTPGEVGKAAKERRASLTEEAAPSVPLSSSTPRKEASPSILCMGTISETSSSETDDSTEGDEDDEEDDGDEDVDIGLRAPAHPGDEDNDDNRLAIRGRTSQHKGSCRHGGPAPAPGPISNGDGRQWGGSLQHGAGSRGPGRDPDSRQDLPGETGSESRRWPAQYGPVLLEGPGGRDPLH</sequence>
<dbReference type="GO" id="GO:0008168">
    <property type="term" value="F:methyltransferase activity"/>
    <property type="evidence" value="ECO:0007669"/>
    <property type="project" value="InterPro"/>
</dbReference>
<dbReference type="InterPro" id="IPR015095">
    <property type="entry name" value="AlkB_hom8_N"/>
</dbReference>
<evidence type="ECO:0000259" key="2">
    <source>
        <dbReference type="Pfam" id="PF09004"/>
    </source>
</evidence>
<dbReference type="GO" id="GO:0016706">
    <property type="term" value="F:2-oxoglutarate-dependent dioxygenase activity"/>
    <property type="evidence" value="ECO:0007669"/>
    <property type="project" value="InterPro"/>
</dbReference>
<evidence type="ECO:0000259" key="3">
    <source>
        <dbReference type="Pfam" id="PF23058"/>
    </source>
</evidence>
<evidence type="ECO:0000313" key="5">
    <source>
        <dbReference type="Proteomes" id="UP001239994"/>
    </source>
</evidence>
<dbReference type="InterPro" id="IPR057811">
    <property type="entry name" value="RBD_ZCCHC3_2nd"/>
</dbReference>
<protein>
    <recommendedName>
        <fullName evidence="6">Alkylated DNA repair protein AlkB homologue 8 N-terminal domain-containing protein</fullName>
    </recommendedName>
</protein>
<reference evidence="4" key="1">
    <citation type="submission" date="2023-03" db="EMBL/GenBank/DDBJ databases">
        <title>Electrophorus voltai genome.</title>
        <authorList>
            <person name="Bian C."/>
        </authorList>
    </citation>
    <scope>NUCLEOTIDE SEQUENCE</scope>
    <source>
        <strain evidence="4">CB-2022</strain>
        <tissue evidence="4">Muscle</tissue>
    </source>
</reference>
<dbReference type="Proteomes" id="UP001239994">
    <property type="component" value="Unassembled WGS sequence"/>
</dbReference>
<gene>
    <name evidence="4" type="ORF">P4O66_000630</name>
</gene>
<feature type="compositionally biased region" description="Acidic residues" evidence="1">
    <location>
        <begin position="431"/>
        <end position="452"/>
    </location>
</feature>
<dbReference type="Pfam" id="PF09004">
    <property type="entry name" value="ALKBH8_N"/>
    <property type="match status" value="1"/>
</dbReference>
<evidence type="ECO:0000313" key="4">
    <source>
        <dbReference type="EMBL" id="KAK1798135.1"/>
    </source>
</evidence>